<dbReference type="Proteomes" id="UP000182486">
    <property type="component" value="Unassembled WGS sequence"/>
</dbReference>
<dbReference type="SUPFAM" id="SSF55874">
    <property type="entry name" value="ATPase domain of HSP90 chaperone/DNA topoisomerase II/histidine kinase"/>
    <property type="match status" value="1"/>
</dbReference>
<dbReference type="Gene3D" id="3.30.565.10">
    <property type="entry name" value="Histidine kinase-like ATPase, C-terminal domain"/>
    <property type="match status" value="1"/>
</dbReference>
<feature type="binding site" evidence="11">
    <location>
        <begin position="118"/>
        <end position="123"/>
    </location>
    <ligand>
        <name>ATP</name>
        <dbReference type="ChEBI" id="CHEBI:30616"/>
    </ligand>
</feature>
<feature type="region of interest" description="A; substrate-binding" evidence="10">
    <location>
        <begin position="1"/>
        <end position="328"/>
    </location>
</feature>
<dbReference type="PRINTS" id="PR00775">
    <property type="entry name" value="HEATSHOCK90"/>
</dbReference>
<dbReference type="InterPro" id="IPR020575">
    <property type="entry name" value="Hsp90_N"/>
</dbReference>
<dbReference type="EMBL" id="MEIA01000103">
    <property type="protein sequence ID" value="OJF14303.1"/>
    <property type="molecule type" value="Genomic_DNA"/>
</dbReference>
<keyword evidence="5 10" id="KW-0067">ATP-binding</keyword>
<feature type="binding site" evidence="11">
    <location>
        <position position="37"/>
    </location>
    <ligand>
        <name>ATP</name>
        <dbReference type="ChEBI" id="CHEBI:30616"/>
    </ligand>
</feature>
<evidence type="ECO:0000259" key="12">
    <source>
        <dbReference type="SMART" id="SM00387"/>
    </source>
</evidence>
<dbReference type="GO" id="GO:0140662">
    <property type="term" value="F:ATP-dependent protein folding chaperone"/>
    <property type="evidence" value="ECO:0007669"/>
    <property type="project" value="InterPro"/>
</dbReference>
<dbReference type="InterPro" id="IPR036890">
    <property type="entry name" value="HATPase_C_sf"/>
</dbReference>
<evidence type="ECO:0000256" key="11">
    <source>
        <dbReference type="PIRSR" id="PIRSR002583-1"/>
    </source>
</evidence>
<reference evidence="13 14" key="1">
    <citation type="submission" date="2016-09" db="EMBL/GenBank/DDBJ databases">
        <title>Couchioplanes caeruleus draft genome sequence.</title>
        <authorList>
            <person name="Sheehan J."/>
            <person name="Caffrey P."/>
        </authorList>
    </citation>
    <scope>NUCLEOTIDE SEQUENCE [LARGE SCALE GENOMIC DNA]</scope>
    <source>
        <strain evidence="13 14">DSM 43634</strain>
    </source>
</reference>
<gene>
    <name evidence="10" type="primary">htpG</name>
    <name evidence="13" type="ORF">BG844_10565</name>
</gene>
<dbReference type="SUPFAM" id="SSF110942">
    <property type="entry name" value="HSP90 C-terminal domain"/>
    <property type="match status" value="1"/>
</dbReference>
<feature type="region of interest" description="C" evidence="10">
    <location>
        <begin position="537"/>
        <end position="614"/>
    </location>
</feature>
<evidence type="ECO:0000256" key="10">
    <source>
        <dbReference type="HAMAP-Rule" id="MF_00505"/>
    </source>
</evidence>
<organism evidence="13 14">
    <name type="scientific">Couchioplanes caeruleus subsp. caeruleus</name>
    <dbReference type="NCBI Taxonomy" id="56427"/>
    <lineage>
        <taxon>Bacteria</taxon>
        <taxon>Bacillati</taxon>
        <taxon>Actinomycetota</taxon>
        <taxon>Actinomycetes</taxon>
        <taxon>Micromonosporales</taxon>
        <taxon>Micromonosporaceae</taxon>
        <taxon>Couchioplanes</taxon>
    </lineage>
</organism>
<comment type="caution">
    <text evidence="10">Lacks conserved residue(s) required for the propagation of feature annotation.</text>
</comment>
<evidence type="ECO:0000313" key="14">
    <source>
        <dbReference type="Proteomes" id="UP000182486"/>
    </source>
</evidence>
<accession>A0A1K0FN93</accession>
<feature type="domain" description="Histidine kinase/HSP90-like ATPase" evidence="12">
    <location>
        <begin position="26"/>
        <end position="178"/>
    </location>
</feature>
<dbReference type="Gene3D" id="3.30.230.80">
    <property type="match status" value="1"/>
</dbReference>
<dbReference type="SMART" id="SM00387">
    <property type="entry name" value="HATPase_c"/>
    <property type="match status" value="1"/>
</dbReference>
<evidence type="ECO:0000256" key="1">
    <source>
        <dbReference type="ARBA" id="ARBA00004496"/>
    </source>
</evidence>
<dbReference type="PANTHER" id="PTHR11528">
    <property type="entry name" value="HEAT SHOCK PROTEIN 90 FAMILY MEMBER"/>
    <property type="match status" value="1"/>
</dbReference>
<evidence type="ECO:0000256" key="7">
    <source>
        <dbReference type="ARBA" id="ARBA00023186"/>
    </source>
</evidence>
<dbReference type="InterPro" id="IPR001404">
    <property type="entry name" value="Hsp90_fam"/>
</dbReference>
<feature type="binding site" evidence="11">
    <location>
        <position position="82"/>
    </location>
    <ligand>
        <name>ATP</name>
        <dbReference type="ChEBI" id="CHEBI:30616"/>
    </ligand>
</feature>
<dbReference type="Pfam" id="PF00183">
    <property type="entry name" value="HSP90"/>
    <property type="match status" value="1"/>
</dbReference>
<dbReference type="InterPro" id="IPR003594">
    <property type="entry name" value="HATPase_dom"/>
</dbReference>
<evidence type="ECO:0000256" key="4">
    <source>
        <dbReference type="ARBA" id="ARBA00022741"/>
    </source>
</evidence>
<dbReference type="PIRSF" id="PIRSF002583">
    <property type="entry name" value="Hsp90"/>
    <property type="match status" value="1"/>
</dbReference>
<comment type="function">
    <text evidence="8 10">Molecular chaperone. Has ATPase activity.</text>
</comment>
<comment type="similarity">
    <text evidence="2 10">Belongs to the heat shock protein 90 family.</text>
</comment>
<feature type="binding site" evidence="11">
    <location>
        <position position="77"/>
    </location>
    <ligand>
        <name>ATP</name>
        <dbReference type="ChEBI" id="CHEBI:30616"/>
    </ligand>
</feature>
<dbReference type="Pfam" id="PF13589">
    <property type="entry name" value="HATPase_c_3"/>
    <property type="match status" value="1"/>
</dbReference>
<dbReference type="SUPFAM" id="SSF54211">
    <property type="entry name" value="Ribosomal protein S5 domain 2-like"/>
    <property type="match status" value="1"/>
</dbReference>
<keyword evidence="14" id="KW-1185">Reference proteome</keyword>
<name>A0A1K0FN93_9ACTN</name>
<dbReference type="NCBIfam" id="NF003555">
    <property type="entry name" value="PRK05218.1"/>
    <property type="match status" value="1"/>
</dbReference>
<evidence type="ECO:0000256" key="6">
    <source>
        <dbReference type="ARBA" id="ARBA00023016"/>
    </source>
</evidence>
<keyword evidence="6 10" id="KW-0346">Stress response</keyword>
<keyword evidence="4 10" id="KW-0547">Nucleotide-binding</keyword>
<evidence type="ECO:0000256" key="2">
    <source>
        <dbReference type="ARBA" id="ARBA00008239"/>
    </source>
</evidence>
<dbReference type="InterPro" id="IPR019805">
    <property type="entry name" value="Heat_shock_protein_90_CS"/>
</dbReference>
<dbReference type="FunFam" id="3.30.230.80:FF:000002">
    <property type="entry name" value="Molecular chaperone HtpG"/>
    <property type="match status" value="1"/>
</dbReference>
<feature type="binding site" evidence="11">
    <location>
        <position position="328"/>
    </location>
    <ligand>
        <name>ATP</name>
        <dbReference type="ChEBI" id="CHEBI:30616"/>
    </ligand>
</feature>
<dbReference type="AlphaFoldDB" id="A0A1K0FN93"/>
<evidence type="ECO:0000256" key="3">
    <source>
        <dbReference type="ARBA" id="ARBA00022490"/>
    </source>
</evidence>
<feature type="binding site" evidence="11">
    <location>
        <position position="168"/>
    </location>
    <ligand>
        <name>ATP</name>
        <dbReference type="ChEBI" id="CHEBI:30616"/>
    </ligand>
</feature>
<evidence type="ECO:0000256" key="5">
    <source>
        <dbReference type="ARBA" id="ARBA00022840"/>
    </source>
</evidence>
<comment type="subcellular location">
    <subcellularLocation>
        <location evidence="1 10">Cytoplasm</location>
    </subcellularLocation>
</comment>
<dbReference type="RefSeq" id="WP_084556312.1">
    <property type="nucleotide sequence ID" value="NZ_MEIA01000103.1"/>
</dbReference>
<feature type="binding site" evidence="11">
    <location>
        <position position="33"/>
    </location>
    <ligand>
        <name>ATP</name>
        <dbReference type="ChEBI" id="CHEBI:30616"/>
    </ligand>
</feature>
<dbReference type="Gene3D" id="3.40.50.11260">
    <property type="match status" value="1"/>
</dbReference>
<dbReference type="GO" id="GO:0005737">
    <property type="term" value="C:cytoplasm"/>
    <property type="evidence" value="ECO:0007669"/>
    <property type="project" value="UniProtKB-SubCell"/>
</dbReference>
<dbReference type="PROSITE" id="PS00298">
    <property type="entry name" value="HSP90"/>
    <property type="match status" value="1"/>
</dbReference>
<dbReference type="InterPro" id="IPR020568">
    <property type="entry name" value="Ribosomal_Su5_D2-typ_SF"/>
</dbReference>
<protein>
    <recommendedName>
        <fullName evidence="9 10">Chaperone protein HtpG</fullName>
    </recommendedName>
    <alternativeName>
        <fullName evidence="10">Heat shock protein HtpG</fullName>
    </alternativeName>
    <alternativeName>
        <fullName evidence="10">High temperature protein G</fullName>
    </alternativeName>
</protein>
<evidence type="ECO:0000313" key="13">
    <source>
        <dbReference type="EMBL" id="OJF14303.1"/>
    </source>
</evidence>
<dbReference type="Gene3D" id="1.20.120.790">
    <property type="entry name" value="Heat shock protein 90, C-terminal domain"/>
    <property type="match status" value="1"/>
</dbReference>
<sequence>MSTETLEFQAEARQLLQLMVHSIYSNKDIFLRELISNASDALDKRRLAGLHDEALRADDPHIAIEADKDARTLTVRDNGIGMSREEVVGLIGTIARSGTAEMLRQLKENKESAELIGQFGVGFYSTFMVADNVSLVTRKAGEDTGTRWESAGEGTYTIEEVPDVPVGTAVTVHLRPKDEEDALYDYADEWKIREIVKRYSDFISFPIRLVKSEGEPETLNSMKALWARPRAEVKDEEYAEFYRHISHDWTDPLEIINLKAEGTFEYEALLFIPSRAPHDLFQRDGRRGIQLYVKRVFIMDDSRELIPDYLRFVKGVVDAADLSLNISREILQQDRHIQMIRRRLAKKVLSTIKDLMTKEPEKYRTFWREFGRAVKEGLLGEADDRKAILDVASFATTAGDEPTTLADYVSRMKEGQEEIYFMTGESRAQVENSPHMEAFKAQGYEVLLLIDPVDEIWVDAVPEYDGKKLQSIARGTVDLPSDDKPSEEKAGEYAPLLTWLGETLEEVKEVRLSTRLTTSPACLVSDADDITPTLEKMYKAMGQQVPPVKRILELNPEHPLVTGLRDAYARDAAAADLPETAELLYGTALLAEGGDLADPARFAKLLADRLARTV</sequence>
<dbReference type="HAMAP" id="MF_00505">
    <property type="entry name" value="HSP90"/>
    <property type="match status" value="1"/>
</dbReference>
<keyword evidence="7 10" id="KW-0143">Chaperone</keyword>
<dbReference type="GO" id="GO:0016887">
    <property type="term" value="F:ATP hydrolysis activity"/>
    <property type="evidence" value="ECO:0007669"/>
    <property type="project" value="InterPro"/>
</dbReference>
<comment type="subunit">
    <text evidence="10">Homodimer.</text>
</comment>
<keyword evidence="3 10" id="KW-0963">Cytoplasm</keyword>
<dbReference type="GO" id="GO:0005524">
    <property type="term" value="F:ATP binding"/>
    <property type="evidence" value="ECO:0007669"/>
    <property type="project" value="UniProtKB-UniRule"/>
</dbReference>
<dbReference type="FunFam" id="3.30.565.10:FF:000009">
    <property type="entry name" value="Molecular chaperone HtpG"/>
    <property type="match status" value="1"/>
</dbReference>
<comment type="caution">
    <text evidence="13">The sequence shown here is derived from an EMBL/GenBank/DDBJ whole genome shotgun (WGS) entry which is preliminary data.</text>
</comment>
<evidence type="ECO:0000256" key="8">
    <source>
        <dbReference type="ARBA" id="ARBA00058590"/>
    </source>
</evidence>
<dbReference type="InterPro" id="IPR037196">
    <property type="entry name" value="HSP90_C"/>
</dbReference>
<dbReference type="GO" id="GO:0051082">
    <property type="term" value="F:unfolded protein binding"/>
    <property type="evidence" value="ECO:0007669"/>
    <property type="project" value="UniProtKB-UniRule"/>
</dbReference>
<feature type="binding site" evidence="11">
    <location>
        <begin position="97"/>
        <end position="98"/>
    </location>
    <ligand>
        <name>ATP</name>
        <dbReference type="ChEBI" id="CHEBI:30616"/>
    </ligand>
</feature>
<evidence type="ECO:0000256" key="9">
    <source>
        <dbReference type="ARBA" id="ARBA00070675"/>
    </source>
</evidence>
<proteinExistence type="inferred from homology"/>
<dbReference type="CDD" id="cd16927">
    <property type="entry name" value="HATPase_Hsp90-like"/>
    <property type="match status" value="1"/>
</dbReference>